<dbReference type="Proteomes" id="UP000018733">
    <property type="component" value="Unassembled WGS sequence"/>
</dbReference>
<comment type="similarity">
    <text evidence="1">Belongs to the phD/YefM antitoxin family.</text>
</comment>
<protein>
    <submittedName>
        <fullName evidence="2">Prevent-host-death protein</fullName>
    </submittedName>
</protein>
<keyword evidence="3" id="KW-1185">Reference proteome</keyword>
<name>V8QNB4_9BURK</name>
<reference evidence="2 3" key="1">
    <citation type="journal article" date="2014" name="Genome Announc.">
        <title>Draft Genome Sequence of Advenella kashmirensis Strain W13003, a Polycyclic Aromatic Hydrocarbon-Degrading Bacterium.</title>
        <authorList>
            <person name="Wang X."/>
            <person name="Jin D."/>
            <person name="Zhou L."/>
            <person name="Wu L."/>
            <person name="An W."/>
            <person name="Zhao L."/>
        </authorList>
    </citation>
    <scope>NUCLEOTIDE SEQUENCE [LARGE SCALE GENOMIC DNA]</scope>
    <source>
        <strain evidence="2 3">W13003</strain>
    </source>
</reference>
<proteinExistence type="inferred from homology"/>
<dbReference type="eggNOG" id="COG2161">
    <property type="taxonomic scope" value="Bacteria"/>
</dbReference>
<dbReference type="InterPro" id="IPR036165">
    <property type="entry name" value="YefM-like_sf"/>
</dbReference>
<comment type="caution">
    <text evidence="2">The sequence shown here is derived from an EMBL/GenBank/DDBJ whole genome shotgun (WGS) entry which is preliminary data.</text>
</comment>
<evidence type="ECO:0000313" key="3">
    <source>
        <dbReference type="Proteomes" id="UP000018733"/>
    </source>
</evidence>
<dbReference type="OrthoDB" id="72009at2"/>
<dbReference type="EMBL" id="AYXT01000013">
    <property type="protein sequence ID" value="ETF00805.1"/>
    <property type="molecule type" value="Genomic_DNA"/>
</dbReference>
<gene>
    <name evidence="2" type="ORF">W822_20780</name>
</gene>
<dbReference type="AlphaFoldDB" id="V8QNB4"/>
<accession>V8QNB4</accession>
<organism evidence="2 3">
    <name type="scientific">Advenella kashmirensis W13003</name>
    <dbReference type="NCBI Taxonomy" id="1424334"/>
    <lineage>
        <taxon>Bacteria</taxon>
        <taxon>Pseudomonadati</taxon>
        <taxon>Pseudomonadota</taxon>
        <taxon>Betaproteobacteria</taxon>
        <taxon>Burkholderiales</taxon>
        <taxon>Alcaligenaceae</taxon>
    </lineage>
</organism>
<dbReference type="Gene3D" id="3.40.1620.10">
    <property type="entry name" value="YefM-like domain"/>
    <property type="match status" value="1"/>
</dbReference>
<dbReference type="RefSeq" id="WP_024007078.1">
    <property type="nucleotide sequence ID" value="NZ_KI650982.1"/>
</dbReference>
<evidence type="ECO:0000256" key="1">
    <source>
        <dbReference type="ARBA" id="ARBA00009981"/>
    </source>
</evidence>
<dbReference type="HOGENOM" id="CLU_187660_0_0_4"/>
<dbReference type="STRING" id="1424334.W822_20780"/>
<dbReference type="SUPFAM" id="SSF143120">
    <property type="entry name" value="YefM-like"/>
    <property type="match status" value="1"/>
</dbReference>
<dbReference type="PATRIC" id="fig|1424334.3.peg.4168"/>
<evidence type="ECO:0000313" key="2">
    <source>
        <dbReference type="EMBL" id="ETF00805.1"/>
    </source>
</evidence>
<sequence length="89" mass="9972">MQNTVTVGEIKRRGMAAIEEGLRQGPLHIIKRNKSAAVILSEEDYQRLTGAQVPTVQGLTVMQWLLAQPATGTRDKIEIDTSLNKERDW</sequence>